<dbReference type="InterPro" id="IPR016179">
    <property type="entry name" value="Insulin-like"/>
</dbReference>
<sequence length="102" mass="11769">MKYQAVLIFALVLCSSQGQGRKLCGRKLSDILGYLCANPLTSKEDLDSFQMKRSENYYNSITNAVDWPWIPHHKAKGIRNKREIIEECCDKSCTIDELMEYC</sequence>
<evidence type="ECO:0000313" key="9">
    <source>
        <dbReference type="EMBL" id="CAF4917325.1"/>
    </source>
</evidence>
<dbReference type="PANTHER" id="PTHR13647:SF4">
    <property type="entry name" value="INSULIN-LIKE PEPTIDE 1-RELATED"/>
    <property type="match status" value="1"/>
</dbReference>
<dbReference type="EMBL" id="CAJOBZ010000051">
    <property type="protein sequence ID" value="CAF4917325.1"/>
    <property type="molecule type" value="Genomic_DNA"/>
</dbReference>
<comment type="subunit">
    <text evidence="2">Heterodimer of a B chain and an A chain linked by two disulfide bonds.</text>
</comment>
<evidence type="ECO:0000256" key="6">
    <source>
        <dbReference type="RuleBase" id="RU000406"/>
    </source>
</evidence>
<dbReference type="Proteomes" id="UP000663880">
    <property type="component" value="Unassembled WGS sequence"/>
</dbReference>
<dbReference type="PROSITE" id="PS00262">
    <property type="entry name" value="INSULIN"/>
    <property type="match status" value="1"/>
</dbReference>
<dbReference type="InterPro" id="IPR022353">
    <property type="entry name" value="Insulin_CS"/>
</dbReference>
<dbReference type="PIRSF" id="PIRSF018431">
    <property type="entry name" value="Molluscan_insulin_rel_peptide"/>
    <property type="match status" value="1"/>
</dbReference>
<evidence type="ECO:0000256" key="2">
    <source>
        <dbReference type="ARBA" id="ARBA00011207"/>
    </source>
</evidence>
<accession>A0A821W062</accession>
<dbReference type="PRINTS" id="PR00276">
    <property type="entry name" value="INSULINFAMLY"/>
</dbReference>
<comment type="similarity">
    <text evidence="1 6">Belongs to the insulin family.</text>
</comment>
<dbReference type="Gene3D" id="1.10.100.10">
    <property type="entry name" value="Insulin-like"/>
    <property type="match status" value="1"/>
</dbReference>
<dbReference type="GO" id="GO:0005179">
    <property type="term" value="F:hormone activity"/>
    <property type="evidence" value="ECO:0007669"/>
    <property type="project" value="InterPro"/>
</dbReference>
<evidence type="ECO:0000256" key="5">
    <source>
        <dbReference type="ARBA" id="ARBA00023157"/>
    </source>
</evidence>
<dbReference type="OrthoDB" id="10019596at2759"/>
<dbReference type="InterPro" id="IPR022352">
    <property type="entry name" value="Ins/IGF/rlx"/>
</dbReference>
<feature type="chain" id="PRO_5032833321" description="Insulin-like domain-containing protein" evidence="7">
    <location>
        <begin position="21"/>
        <end position="102"/>
    </location>
</feature>
<name>A0A821W062_9NEOP</name>
<reference evidence="9" key="1">
    <citation type="submission" date="2021-02" db="EMBL/GenBank/DDBJ databases">
        <authorList>
            <person name="Steward A R."/>
        </authorList>
    </citation>
    <scope>NUCLEOTIDE SEQUENCE</scope>
</reference>
<comment type="subcellular location">
    <subcellularLocation>
        <location evidence="6">Secreted</location>
    </subcellularLocation>
</comment>
<evidence type="ECO:0000256" key="4">
    <source>
        <dbReference type="ARBA" id="ARBA00022729"/>
    </source>
</evidence>
<evidence type="ECO:0000256" key="1">
    <source>
        <dbReference type="ARBA" id="ARBA00009034"/>
    </source>
</evidence>
<feature type="domain" description="Insulin-like" evidence="8">
    <location>
        <begin position="21"/>
        <end position="102"/>
    </location>
</feature>
<dbReference type="AlphaFoldDB" id="A0A821W062"/>
<evidence type="ECO:0000256" key="3">
    <source>
        <dbReference type="ARBA" id="ARBA00022685"/>
    </source>
</evidence>
<dbReference type="Pfam" id="PF00049">
    <property type="entry name" value="Insulin"/>
    <property type="match status" value="1"/>
</dbReference>
<dbReference type="SMART" id="SM00078">
    <property type="entry name" value="IlGF"/>
    <property type="match status" value="1"/>
</dbReference>
<proteinExistence type="inferred from homology"/>
<evidence type="ECO:0000313" key="10">
    <source>
        <dbReference type="Proteomes" id="UP000663880"/>
    </source>
</evidence>
<keyword evidence="5" id="KW-1015">Disulfide bond</keyword>
<protein>
    <recommendedName>
        <fullName evidence="8">Insulin-like domain-containing protein</fullName>
    </recommendedName>
</protein>
<keyword evidence="6" id="KW-0964">Secreted</keyword>
<keyword evidence="10" id="KW-1185">Reference proteome</keyword>
<dbReference type="PANTHER" id="PTHR13647">
    <property type="entry name" value="INSULIN-LIKE PEPTIDE 2-RELATED"/>
    <property type="match status" value="1"/>
</dbReference>
<dbReference type="CDD" id="cd04366">
    <property type="entry name" value="IlGF_insulin_bombyxin_like"/>
    <property type="match status" value="1"/>
</dbReference>
<feature type="signal peptide" evidence="7">
    <location>
        <begin position="1"/>
        <end position="20"/>
    </location>
</feature>
<dbReference type="SUPFAM" id="SSF56994">
    <property type="entry name" value="Insulin-like"/>
    <property type="match status" value="1"/>
</dbReference>
<dbReference type="GO" id="GO:0005576">
    <property type="term" value="C:extracellular region"/>
    <property type="evidence" value="ECO:0007669"/>
    <property type="project" value="UniProtKB-SubCell"/>
</dbReference>
<organism evidence="9 10">
    <name type="scientific">Pieris macdunnoughi</name>
    <dbReference type="NCBI Taxonomy" id="345717"/>
    <lineage>
        <taxon>Eukaryota</taxon>
        <taxon>Metazoa</taxon>
        <taxon>Ecdysozoa</taxon>
        <taxon>Arthropoda</taxon>
        <taxon>Hexapoda</taxon>
        <taxon>Insecta</taxon>
        <taxon>Pterygota</taxon>
        <taxon>Neoptera</taxon>
        <taxon>Endopterygota</taxon>
        <taxon>Lepidoptera</taxon>
        <taxon>Glossata</taxon>
        <taxon>Ditrysia</taxon>
        <taxon>Papilionoidea</taxon>
        <taxon>Pieridae</taxon>
        <taxon>Pierinae</taxon>
        <taxon>Pieris</taxon>
    </lineage>
</organism>
<evidence type="ECO:0000256" key="7">
    <source>
        <dbReference type="SAM" id="SignalP"/>
    </source>
</evidence>
<dbReference type="InterPro" id="IPR036438">
    <property type="entry name" value="Insulin-like_sf"/>
</dbReference>
<gene>
    <name evidence="9" type="ORF">PMACD_LOCUS12706</name>
</gene>
<keyword evidence="4 7" id="KW-0732">Signal</keyword>
<evidence type="ECO:0000259" key="8">
    <source>
        <dbReference type="SMART" id="SM00078"/>
    </source>
</evidence>
<keyword evidence="3" id="KW-0165">Cleavage on pair of basic residues</keyword>
<comment type="caution">
    <text evidence="9">The sequence shown here is derived from an EMBL/GenBank/DDBJ whole genome shotgun (WGS) entry which is preliminary data.</text>
</comment>